<accession>A0ACB9R5G7</accession>
<protein>
    <submittedName>
        <fullName evidence="1">Uncharacterized protein</fullName>
    </submittedName>
</protein>
<comment type="caution">
    <text evidence="1">The sequence shown here is derived from an EMBL/GenBank/DDBJ whole genome shotgun (WGS) entry which is preliminary data.</text>
</comment>
<keyword evidence="2" id="KW-1185">Reference proteome</keyword>
<evidence type="ECO:0000313" key="1">
    <source>
        <dbReference type="EMBL" id="KAI4373763.1"/>
    </source>
</evidence>
<dbReference type="EMBL" id="CM042883">
    <property type="protein sequence ID" value="KAI4373763.1"/>
    <property type="molecule type" value="Genomic_DNA"/>
</dbReference>
<dbReference type="Proteomes" id="UP001057402">
    <property type="component" value="Chromosome 4"/>
</dbReference>
<name>A0ACB9R5G7_9MYRT</name>
<organism evidence="1 2">
    <name type="scientific">Melastoma candidum</name>
    <dbReference type="NCBI Taxonomy" id="119954"/>
    <lineage>
        <taxon>Eukaryota</taxon>
        <taxon>Viridiplantae</taxon>
        <taxon>Streptophyta</taxon>
        <taxon>Embryophyta</taxon>
        <taxon>Tracheophyta</taxon>
        <taxon>Spermatophyta</taxon>
        <taxon>Magnoliopsida</taxon>
        <taxon>eudicotyledons</taxon>
        <taxon>Gunneridae</taxon>
        <taxon>Pentapetalae</taxon>
        <taxon>rosids</taxon>
        <taxon>malvids</taxon>
        <taxon>Myrtales</taxon>
        <taxon>Melastomataceae</taxon>
        <taxon>Melastomatoideae</taxon>
        <taxon>Melastomateae</taxon>
        <taxon>Melastoma</taxon>
    </lineage>
</organism>
<evidence type="ECO:0000313" key="2">
    <source>
        <dbReference type="Proteomes" id="UP001057402"/>
    </source>
</evidence>
<sequence length="114" mass="13047">MPWESLEGEIGMWVAAVKQCSVDLFPNERKLCESVFSSFPQISHSMFSNRMRSVAIQLLNLAKAVVLTTRAPEKLFKFLDMYETLRDLVSSLDESNKVDAAKEVRPRLRLQRLG</sequence>
<gene>
    <name evidence="1" type="ORF">MLD38_011847</name>
</gene>
<proteinExistence type="predicted"/>
<reference evidence="2" key="1">
    <citation type="journal article" date="2023" name="Front. Plant Sci.">
        <title>Chromosomal-level genome assembly of Melastoma candidum provides insights into trichome evolution.</title>
        <authorList>
            <person name="Zhong Y."/>
            <person name="Wu W."/>
            <person name="Sun C."/>
            <person name="Zou P."/>
            <person name="Liu Y."/>
            <person name="Dai S."/>
            <person name="Zhou R."/>
        </authorList>
    </citation>
    <scope>NUCLEOTIDE SEQUENCE [LARGE SCALE GENOMIC DNA]</scope>
</reference>